<dbReference type="RefSeq" id="XP_066631078.1">
    <property type="nucleotide sequence ID" value="XM_066778641.1"/>
</dbReference>
<dbReference type="PANTHER" id="PTHR40128:SF1">
    <property type="entry name" value="PHYTANOYL-COA HYDROXYLASE"/>
    <property type="match status" value="1"/>
</dbReference>
<gene>
    <name evidence="1" type="ORF">SLS55_007220</name>
</gene>
<organism evidence="1 2">
    <name type="scientific">Diplodia seriata</name>
    <dbReference type="NCBI Taxonomy" id="420778"/>
    <lineage>
        <taxon>Eukaryota</taxon>
        <taxon>Fungi</taxon>
        <taxon>Dikarya</taxon>
        <taxon>Ascomycota</taxon>
        <taxon>Pezizomycotina</taxon>
        <taxon>Dothideomycetes</taxon>
        <taxon>Dothideomycetes incertae sedis</taxon>
        <taxon>Botryosphaeriales</taxon>
        <taxon>Botryosphaeriaceae</taxon>
        <taxon>Diplodia</taxon>
    </lineage>
</organism>
<name>A0ABR3CBY4_9PEZI</name>
<sequence>MEMSLSPTGVLKPGSSPVDGIFDQSKDKSMYPGVGAATNPGKKTGDTAATSVDLAIKTFSTGGDDTMALRTFLRNSTPGNKEIKVYYDQIFLRYGRLTVITACVPIDDVSLEGGGLIYLEGGMFPGENYAEVQQGRLTAGRRYRR</sequence>
<evidence type="ECO:0000313" key="2">
    <source>
        <dbReference type="Proteomes" id="UP001430584"/>
    </source>
</evidence>
<dbReference type="EMBL" id="JAJVCZ030000007">
    <property type="protein sequence ID" value="KAL0258049.1"/>
    <property type="molecule type" value="Genomic_DNA"/>
</dbReference>
<dbReference type="GeneID" id="92011305"/>
<evidence type="ECO:0000313" key="1">
    <source>
        <dbReference type="EMBL" id="KAL0258049.1"/>
    </source>
</evidence>
<proteinExistence type="predicted"/>
<reference evidence="1 2" key="1">
    <citation type="submission" date="2024-02" db="EMBL/GenBank/DDBJ databases">
        <title>De novo assembly and annotation of 12 fungi associated with fruit tree decline syndrome in Ontario, Canada.</title>
        <authorList>
            <person name="Sulman M."/>
            <person name="Ellouze W."/>
            <person name="Ilyukhin E."/>
        </authorList>
    </citation>
    <scope>NUCLEOTIDE SEQUENCE [LARGE SCALE GENOMIC DNA]</scope>
    <source>
        <strain evidence="1 2">FDS-637</strain>
    </source>
</reference>
<accession>A0ABR3CBY4</accession>
<keyword evidence="2" id="KW-1185">Reference proteome</keyword>
<comment type="caution">
    <text evidence="1">The sequence shown here is derived from an EMBL/GenBank/DDBJ whole genome shotgun (WGS) entry which is preliminary data.</text>
</comment>
<dbReference type="Proteomes" id="UP001430584">
    <property type="component" value="Unassembled WGS sequence"/>
</dbReference>
<dbReference type="PANTHER" id="PTHR40128">
    <property type="entry name" value="EXPRESSED PROTEIN"/>
    <property type="match status" value="1"/>
</dbReference>
<protein>
    <submittedName>
        <fullName evidence="1">Uncharacterized protein</fullName>
    </submittedName>
</protein>